<dbReference type="Pfam" id="PF00672">
    <property type="entry name" value="HAMP"/>
    <property type="match status" value="1"/>
</dbReference>
<dbReference type="CDD" id="cd00082">
    <property type="entry name" value="HisKA"/>
    <property type="match status" value="1"/>
</dbReference>
<dbReference type="InterPro" id="IPR003660">
    <property type="entry name" value="HAMP_dom"/>
</dbReference>
<keyword evidence="8 15" id="KW-0812">Transmembrane</keyword>
<accession>A0A420WKM2</accession>
<dbReference type="PRINTS" id="PR00344">
    <property type="entry name" value="BCTRLSENSOR"/>
</dbReference>
<keyword evidence="4" id="KW-1003">Cell membrane</keyword>
<evidence type="ECO:0000256" key="2">
    <source>
        <dbReference type="ARBA" id="ARBA00004429"/>
    </source>
</evidence>
<keyword evidence="6" id="KW-0597">Phosphoprotein</keyword>
<dbReference type="InterPro" id="IPR050980">
    <property type="entry name" value="2C_sensor_his_kinase"/>
</dbReference>
<evidence type="ECO:0000256" key="4">
    <source>
        <dbReference type="ARBA" id="ARBA00022475"/>
    </source>
</evidence>
<dbReference type="FunCoup" id="A0A420WKM2">
    <property type="interactions" value="86"/>
</dbReference>
<evidence type="ECO:0000256" key="5">
    <source>
        <dbReference type="ARBA" id="ARBA00022519"/>
    </source>
</evidence>
<evidence type="ECO:0000256" key="3">
    <source>
        <dbReference type="ARBA" id="ARBA00012438"/>
    </source>
</evidence>
<evidence type="ECO:0000256" key="1">
    <source>
        <dbReference type="ARBA" id="ARBA00000085"/>
    </source>
</evidence>
<dbReference type="SMART" id="SM00304">
    <property type="entry name" value="HAMP"/>
    <property type="match status" value="1"/>
</dbReference>
<keyword evidence="14 15" id="KW-0472">Membrane</keyword>
<evidence type="ECO:0000256" key="10">
    <source>
        <dbReference type="ARBA" id="ARBA00022777"/>
    </source>
</evidence>
<keyword evidence="9" id="KW-0547">Nucleotide-binding</keyword>
<evidence type="ECO:0000256" key="8">
    <source>
        <dbReference type="ARBA" id="ARBA00022692"/>
    </source>
</evidence>
<dbReference type="InterPro" id="IPR004358">
    <property type="entry name" value="Sig_transdc_His_kin-like_C"/>
</dbReference>
<evidence type="ECO:0000256" key="15">
    <source>
        <dbReference type="SAM" id="Phobius"/>
    </source>
</evidence>
<dbReference type="PROSITE" id="PS50109">
    <property type="entry name" value="HIS_KIN"/>
    <property type="match status" value="1"/>
</dbReference>
<keyword evidence="10 18" id="KW-0418">Kinase</keyword>
<dbReference type="GO" id="GO:0000155">
    <property type="term" value="F:phosphorelay sensor kinase activity"/>
    <property type="evidence" value="ECO:0007669"/>
    <property type="project" value="InterPro"/>
</dbReference>
<evidence type="ECO:0000256" key="14">
    <source>
        <dbReference type="ARBA" id="ARBA00023136"/>
    </source>
</evidence>
<keyword evidence="12 15" id="KW-1133">Transmembrane helix</keyword>
<dbReference type="RefSeq" id="WP_233345415.1">
    <property type="nucleotide sequence ID" value="NZ_RBII01000001.1"/>
</dbReference>
<dbReference type="InterPro" id="IPR005467">
    <property type="entry name" value="His_kinase_dom"/>
</dbReference>
<feature type="transmembrane region" description="Helical" evidence="15">
    <location>
        <begin position="164"/>
        <end position="185"/>
    </location>
</feature>
<comment type="subcellular location">
    <subcellularLocation>
        <location evidence="2">Cell inner membrane</location>
        <topology evidence="2">Multi-pass membrane protein</topology>
    </subcellularLocation>
</comment>
<name>A0A420WKM2_9PROT</name>
<dbReference type="EMBL" id="RBII01000001">
    <property type="protein sequence ID" value="RKQ71573.1"/>
    <property type="molecule type" value="Genomic_DNA"/>
</dbReference>
<dbReference type="SMART" id="SM00387">
    <property type="entry name" value="HATPase_c"/>
    <property type="match status" value="1"/>
</dbReference>
<evidence type="ECO:0000256" key="6">
    <source>
        <dbReference type="ARBA" id="ARBA00022553"/>
    </source>
</evidence>
<reference evidence="18 19" key="1">
    <citation type="submission" date="2018-10" db="EMBL/GenBank/DDBJ databases">
        <title>Genomic Encyclopedia of Type Strains, Phase IV (KMG-IV): sequencing the most valuable type-strain genomes for metagenomic binning, comparative biology and taxonomic classification.</title>
        <authorList>
            <person name="Goeker M."/>
        </authorList>
    </citation>
    <scope>NUCLEOTIDE SEQUENCE [LARGE SCALE GENOMIC DNA]</scope>
    <source>
        <strain evidence="18 19">DSM 22008</strain>
    </source>
</reference>
<keyword evidence="7" id="KW-0808">Transferase</keyword>
<dbReference type="EC" id="2.7.13.3" evidence="3"/>
<dbReference type="AlphaFoldDB" id="A0A420WKM2"/>
<dbReference type="SMART" id="SM00388">
    <property type="entry name" value="HisKA"/>
    <property type="match status" value="1"/>
</dbReference>
<keyword evidence="13" id="KW-0902">Two-component regulatory system</keyword>
<keyword evidence="11" id="KW-0067">ATP-binding</keyword>
<dbReference type="SUPFAM" id="SSF55874">
    <property type="entry name" value="ATPase domain of HSP90 chaperone/DNA topoisomerase II/histidine kinase"/>
    <property type="match status" value="1"/>
</dbReference>
<dbReference type="InParanoid" id="A0A420WKM2"/>
<gene>
    <name evidence="18" type="ORF">DES40_0898</name>
</gene>
<dbReference type="PANTHER" id="PTHR44936:SF5">
    <property type="entry name" value="SENSOR HISTIDINE KINASE ENVZ"/>
    <property type="match status" value="1"/>
</dbReference>
<dbReference type="Pfam" id="PF02518">
    <property type="entry name" value="HATPase_c"/>
    <property type="match status" value="1"/>
</dbReference>
<dbReference type="Gene3D" id="1.10.287.130">
    <property type="match status" value="1"/>
</dbReference>
<evidence type="ECO:0000259" key="17">
    <source>
        <dbReference type="PROSITE" id="PS50885"/>
    </source>
</evidence>
<feature type="transmembrane region" description="Helical" evidence="15">
    <location>
        <begin position="20"/>
        <end position="40"/>
    </location>
</feature>
<feature type="domain" description="HAMP" evidence="17">
    <location>
        <begin position="186"/>
        <end position="238"/>
    </location>
</feature>
<evidence type="ECO:0000313" key="19">
    <source>
        <dbReference type="Proteomes" id="UP000282211"/>
    </source>
</evidence>
<evidence type="ECO:0000256" key="12">
    <source>
        <dbReference type="ARBA" id="ARBA00022989"/>
    </source>
</evidence>
<evidence type="ECO:0000256" key="7">
    <source>
        <dbReference type="ARBA" id="ARBA00022679"/>
    </source>
</evidence>
<comment type="catalytic activity">
    <reaction evidence="1">
        <text>ATP + protein L-histidine = ADP + protein N-phospho-L-histidine.</text>
        <dbReference type="EC" id="2.7.13.3"/>
    </reaction>
</comment>
<dbReference type="GO" id="GO:0005524">
    <property type="term" value="F:ATP binding"/>
    <property type="evidence" value="ECO:0007669"/>
    <property type="project" value="UniProtKB-KW"/>
</dbReference>
<keyword evidence="5" id="KW-0997">Cell inner membrane</keyword>
<dbReference type="SUPFAM" id="SSF47384">
    <property type="entry name" value="Homodimeric domain of signal transducing histidine kinase"/>
    <property type="match status" value="1"/>
</dbReference>
<dbReference type="InterPro" id="IPR036890">
    <property type="entry name" value="HATPase_C_sf"/>
</dbReference>
<dbReference type="Gene3D" id="3.30.565.10">
    <property type="entry name" value="Histidine kinase-like ATPase, C-terminal domain"/>
    <property type="match status" value="1"/>
</dbReference>
<protein>
    <recommendedName>
        <fullName evidence="3">histidine kinase</fullName>
        <ecNumber evidence="3">2.7.13.3</ecNumber>
    </recommendedName>
</protein>
<evidence type="ECO:0000256" key="11">
    <source>
        <dbReference type="ARBA" id="ARBA00022840"/>
    </source>
</evidence>
<dbReference type="GO" id="GO:0005886">
    <property type="term" value="C:plasma membrane"/>
    <property type="evidence" value="ECO:0007669"/>
    <property type="project" value="UniProtKB-SubCell"/>
</dbReference>
<dbReference type="Proteomes" id="UP000282211">
    <property type="component" value="Unassembled WGS sequence"/>
</dbReference>
<organism evidence="18 19">
    <name type="scientific">Litorimonas taeanensis</name>
    <dbReference type="NCBI Taxonomy" id="568099"/>
    <lineage>
        <taxon>Bacteria</taxon>
        <taxon>Pseudomonadati</taxon>
        <taxon>Pseudomonadota</taxon>
        <taxon>Alphaproteobacteria</taxon>
        <taxon>Maricaulales</taxon>
        <taxon>Robiginitomaculaceae</taxon>
    </lineage>
</organism>
<dbReference type="InterPro" id="IPR003661">
    <property type="entry name" value="HisK_dim/P_dom"/>
</dbReference>
<keyword evidence="19" id="KW-1185">Reference proteome</keyword>
<sequence>MKIGMKGFKRYLPKSLFGRALLIIILPIAVMQIAVAYFFFNAHWARVTANLSDSVAADIAVATTLFKQTPTIERAQDLDSLLRPDMQLSVVFREGETLPVSQRRQMFFSNLDKTLRRSLNESLTDSFWFDTTRYPNHIDVRVEVDGGYLRFIAARERVFAPTGFVFIFWLITATVLLTLVSVIFIRNQARPIRELADAAEAYGKGKTLGTYKPSGASEVRLAGHSFLKMRSRIQRHMEQRTMMLAGVSHDLRTPLTRLKLQLAMQENTEEVRAAKADIVEMENMLNGYLDFARGLEQESPERVHFLSYLKGVSEGKAVDLNQDSIPDNLEIEIRPASFQRALDNLITNSIKYANGASISLALTSTHVEVFIDDSGPGIPKNLRKEAFRAFSRLDSARSQNVEGVGLGLAIARDIAQLHGGTLKLTDSPMGGLRAVISLPR</sequence>
<comment type="caution">
    <text evidence="18">The sequence shown here is derived from an EMBL/GenBank/DDBJ whole genome shotgun (WGS) entry which is preliminary data.</text>
</comment>
<dbReference type="PROSITE" id="PS50885">
    <property type="entry name" value="HAMP"/>
    <property type="match status" value="1"/>
</dbReference>
<evidence type="ECO:0000259" key="16">
    <source>
        <dbReference type="PROSITE" id="PS50109"/>
    </source>
</evidence>
<dbReference type="PANTHER" id="PTHR44936">
    <property type="entry name" value="SENSOR PROTEIN CREC"/>
    <property type="match status" value="1"/>
</dbReference>
<evidence type="ECO:0000256" key="9">
    <source>
        <dbReference type="ARBA" id="ARBA00022741"/>
    </source>
</evidence>
<dbReference type="InterPro" id="IPR036097">
    <property type="entry name" value="HisK_dim/P_sf"/>
</dbReference>
<feature type="domain" description="Histidine kinase" evidence="16">
    <location>
        <begin position="246"/>
        <end position="440"/>
    </location>
</feature>
<dbReference type="Pfam" id="PF00512">
    <property type="entry name" value="HisKA"/>
    <property type="match status" value="1"/>
</dbReference>
<proteinExistence type="predicted"/>
<evidence type="ECO:0000313" key="18">
    <source>
        <dbReference type="EMBL" id="RKQ71573.1"/>
    </source>
</evidence>
<evidence type="ECO:0000256" key="13">
    <source>
        <dbReference type="ARBA" id="ARBA00023012"/>
    </source>
</evidence>
<dbReference type="InterPro" id="IPR003594">
    <property type="entry name" value="HATPase_dom"/>
</dbReference>